<feature type="compositionally biased region" description="Gly residues" evidence="2">
    <location>
        <begin position="641"/>
        <end position="657"/>
    </location>
</feature>
<accession>A0ABZ0V723</accession>
<feature type="compositionally biased region" description="Low complexity" evidence="2">
    <location>
        <begin position="628"/>
        <end position="640"/>
    </location>
</feature>
<reference evidence="6 7" key="1">
    <citation type="submission" date="2023-06" db="EMBL/GenBank/DDBJ databases">
        <title>Rock-solubilizing bacteria, Microbacterium invictum, promotes re-establishment of vegetation in rocky wasteland by accelerating rock bio-weathering and reshaping soil bacterial community.</title>
        <authorList>
            <person name="Liu C."/>
        </authorList>
    </citation>
    <scope>NUCLEOTIDE SEQUENCE [LARGE SCALE GENOMIC DNA]</scope>
    <source>
        <strain evidence="6 7">X-18</strain>
    </source>
</reference>
<keyword evidence="3" id="KW-0472">Membrane</keyword>
<sequence>MRARWAAALTAALTMILVGVGPAASATDPVELGAGYVVDESDVLDQAQESAVQDRLAELYDQTGIDLYTVFVSEFTNPADSQQWADEVARLNGLGVDQYVLAVATDGREYYISADSAGPVSADELTAIEGEIRPFLRDGDWVGAVSTTVDGFESATTAGAGAGWIFVLVVVAIGAIVVIWLVVRRRRSRGSGASGATGPPVAAQVPLADLERQASSALVDTDDAVRTSEQELGFARAQFGDDATVDFVAALESAKAQLAEAFTLKQRLDDEIADTDADRREWNERILQLCQAANAELDEKAADFDALRELERTAPDALARVRAERETAITRLRDTEERMTQLRTTYRDTALSAVADNVDQARQRLGFAEQQLTEAQTALDAGDGGEAAVGIRAAEEAVDQAQTLENAVEKQAADLSDAEAAASALIAELERETAASGALPDPDGQVAAAVAATRQVTQLARDEVAATPRDPLATLQRLQAADQQLDALVAGIRDAQAEQQRLTEGLARTLAAARARVAAAEDYIMTRRGAVGANARTRLAEAGAAAVRAEQLQTSDPRAALAEAQRAQALADEALASAQRDVGAFDRGGYNSDGMFGGGPGGGGGSDILGAILGGIVVNSLRSGGGSSRRSGGSASFGSRRSGGGGFRTGSFGGGGTRGRRGGGRF</sequence>
<evidence type="ECO:0000256" key="4">
    <source>
        <dbReference type="SAM" id="SignalP"/>
    </source>
</evidence>
<feature type="region of interest" description="Disordered" evidence="2">
    <location>
        <begin position="623"/>
        <end position="666"/>
    </location>
</feature>
<evidence type="ECO:0000259" key="5">
    <source>
        <dbReference type="Pfam" id="PF04536"/>
    </source>
</evidence>
<feature type="chain" id="PRO_5045623964" evidence="4">
    <location>
        <begin position="27"/>
        <end position="666"/>
    </location>
</feature>
<feature type="coiled-coil region" evidence="1">
    <location>
        <begin position="251"/>
        <end position="435"/>
    </location>
</feature>
<protein>
    <submittedName>
        <fullName evidence="6">TPM domain-containing protein</fullName>
    </submittedName>
</protein>
<dbReference type="Gene3D" id="3.10.310.50">
    <property type="match status" value="1"/>
</dbReference>
<keyword evidence="4" id="KW-0732">Signal</keyword>
<feature type="signal peptide" evidence="4">
    <location>
        <begin position="1"/>
        <end position="26"/>
    </location>
</feature>
<evidence type="ECO:0000256" key="1">
    <source>
        <dbReference type="SAM" id="Coils"/>
    </source>
</evidence>
<feature type="transmembrane region" description="Helical" evidence="3">
    <location>
        <begin position="162"/>
        <end position="183"/>
    </location>
</feature>
<dbReference type="RefSeq" id="WP_322409522.1">
    <property type="nucleotide sequence ID" value="NZ_CP139779.1"/>
</dbReference>
<dbReference type="Pfam" id="PF04536">
    <property type="entry name" value="TPM_phosphatase"/>
    <property type="match status" value="1"/>
</dbReference>
<dbReference type="InterPro" id="IPR007621">
    <property type="entry name" value="TPM_dom"/>
</dbReference>
<feature type="domain" description="TPM" evidence="5">
    <location>
        <begin position="37"/>
        <end position="153"/>
    </location>
</feature>
<organism evidence="6 7">
    <name type="scientific">Microbacterium invictum</name>
    <dbReference type="NCBI Taxonomy" id="515415"/>
    <lineage>
        <taxon>Bacteria</taxon>
        <taxon>Bacillati</taxon>
        <taxon>Actinomycetota</taxon>
        <taxon>Actinomycetes</taxon>
        <taxon>Micrococcales</taxon>
        <taxon>Microbacteriaceae</taxon>
        <taxon>Microbacterium</taxon>
    </lineage>
</organism>
<evidence type="ECO:0000313" key="6">
    <source>
        <dbReference type="EMBL" id="WQB69402.1"/>
    </source>
</evidence>
<keyword evidence="3" id="KW-0812">Transmembrane</keyword>
<keyword evidence="7" id="KW-1185">Reference proteome</keyword>
<evidence type="ECO:0000256" key="2">
    <source>
        <dbReference type="SAM" id="MobiDB-lite"/>
    </source>
</evidence>
<name>A0ABZ0V723_9MICO</name>
<proteinExistence type="predicted"/>
<gene>
    <name evidence="6" type="ORF">T9R20_11910</name>
</gene>
<dbReference type="EMBL" id="CP139779">
    <property type="protein sequence ID" value="WQB69402.1"/>
    <property type="molecule type" value="Genomic_DNA"/>
</dbReference>
<keyword evidence="3" id="KW-1133">Transmembrane helix</keyword>
<dbReference type="Proteomes" id="UP001324533">
    <property type="component" value="Chromosome"/>
</dbReference>
<evidence type="ECO:0000256" key="3">
    <source>
        <dbReference type="SAM" id="Phobius"/>
    </source>
</evidence>
<keyword evidence="1" id="KW-0175">Coiled coil</keyword>
<evidence type="ECO:0000313" key="7">
    <source>
        <dbReference type="Proteomes" id="UP001324533"/>
    </source>
</evidence>